<dbReference type="InterPro" id="IPR055446">
    <property type="entry name" value="RecD2_N_OB"/>
</dbReference>
<keyword evidence="3 8" id="KW-0378">Hydrolase</keyword>
<dbReference type="PANTHER" id="PTHR43788:SF6">
    <property type="entry name" value="DNA HELICASE B"/>
    <property type="match status" value="1"/>
</dbReference>
<dbReference type="InterPro" id="IPR050534">
    <property type="entry name" value="Coronavir_polyprotein_1ab"/>
</dbReference>
<dbReference type="OrthoDB" id="9803432at2"/>
<keyword evidence="9" id="KW-1185">Reference proteome</keyword>
<dbReference type="InterPro" id="IPR029493">
    <property type="entry name" value="RecD2-like_HHH"/>
</dbReference>
<dbReference type="GO" id="GO:0006310">
    <property type="term" value="P:DNA recombination"/>
    <property type="evidence" value="ECO:0007669"/>
    <property type="project" value="InterPro"/>
</dbReference>
<dbReference type="KEGG" id="smen:SAMEA4412692_0007"/>
<dbReference type="PANTHER" id="PTHR43788">
    <property type="entry name" value="DNA2/NAM7 HELICASE FAMILY MEMBER"/>
    <property type="match status" value="1"/>
</dbReference>
<feature type="domain" description="ATP-dependent RecD2 DNA helicase-like helix-hairpin-helix" evidence="5">
    <location>
        <begin position="149"/>
        <end position="238"/>
    </location>
</feature>
<evidence type="ECO:0000259" key="7">
    <source>
        <dbReference type="Pfam" id="PF23139"/>
    </source>
</evidence>
<dbReference type="GO" id="GO:0005524">
    <property type="term" value="F:ATP binding"/>
    <property type="evidence" value="ECO:0007669"/>
    <property type="project" value="UniProtKB-UniRule"/>
</dbReference>
<dbReference type="InterPro" id="IPR041451">
    <property type="entry name" value="RecD2_SH13"/>
</dbReference>
<comment type="similarity">
    <text evidence="3">Belongs to the RecD family. RecD2 subfamily.</text>
</comment>
<dbReference type="HAMAP" id="MF_01488">
    <property type="entry name" value="RecD2"/>
    <property type="match status" value="1"/>
</dbReference>
<sequence length="820" mass="92307">MEHFFSGTIERVIFENPSNFYKIILLTIEETSDEDYEDIEIIVTGTVADVIEGEDYRFYGELIQHPRYGQQLKITRYERSKPSAKGLVKYFASDHFKGIGLKTAERIVKEYGEEDTIDKILAKPEKLLDIQGLARAARENFLDKLRLNYGTEMILAKLAEYGISNKLAFQIQDTYKETTLQVIEENPYQLVEDIRGLGFKLADRIAQALNIESDAPERFRAGLVHSLLSRSLETGDTYVEARDLLEATIFLLEDARQVEVSPELVAAELSQLIETGRVQQIGTKIFANSLYFAEEGIQKQIQRLLDSPVEQSFETETILAEIANLEKEQGLTYDDLQKEAIVQAINQPIFILTGGPGTGKTTIINGLIAVYAKLHKINLAKATGESPILLAAPTGRAARRMNELTGLSSATLHRHLGLTGDAADEISYRNDYLDAELIIVDEFSMVDTWLAHQLLSHISSATQLIIVGDSDQLPSVNPGQVLADLLRVTAISHVKLEKIYRQSEDSTIVTLANDIRQGIFPADFTQKKPDRSYFEAEPDHIPQMVGRIVSAAISSGIKPYDIQILAPMYRGVAGIDQLNKLMQEQLNPLTDGRIEFAFNDLIFREHDKVIHLVNDAESNVFNGDLGYITDLLPAKYTDSKQDELTIQFDGAEISYPRNEWYKITLAYAMSIHKSQGSEFPVVILPLTNSSRRMLQRNLLYTAITRSKSKLILLGNLSAFDYATTHTGTARKTYLIQQFNQTIEDEPTTLETKTPKTVTDHQLEPQTSTQQTTLFEIEQNTTSQAFVQSKEPSSYILTKSNYQNIDPMIGLTTEELRQFFK</sequence>
<evidence type="ECO:0000313" key="9">
    <source>
        <dbReference type="Proteomes" id="UP000215185"/>
    </source>
</evidence>
<organism evidence="8 9">
    <name type="scientific">Streptococcus merionis</name>
    <dbReference type="NCBI Taxonomy" id="400065"/>
    <lineage>
        <taxon>Bacteria</taxon>
        <taxon>Bacillati</taxon>
        <taxon>Bacillota</taxon>
        <taxon>Bacilli</taxon>
        <taxon>Lactobacillales</taxon>
        <taxon>Streptococcaceae</taxon>
        <taxon>Streptococcus</taxon>
    </lineage>
</organism>
<keyword evidence="1 3" id="KW-0547">Nucleotide-binding</keyword>
<keyword evidence="3 8" id="KW-0347">Helicase</keyword>
<comment type="catalytic activity">
    <reaction evidence="3">
        <text>ATP + H2O = ADP + phosphate + H(+)</text>
        <dbReference type="Rhea" id="RHEA:13065"/>
        <dbReference type="ChEBI" id="CHEBI:15377"/>
        <dbReference type="ChEBI" id="CHEBI:15378"/>
        <dbReference type="ChEBI" id="CHEBI:30616"/>
        <dbReference type="ChEBI" id="CHEBI:43474"/>
        <dbReference type="ChEBI" id="CHEBI:456216"/>
        <dbReference type="EC" id="5.6.2.3"/>
    </reaction>
</comment>
<dbReference type="AlphaFoldDB" id="A0A239SKL0"/>
<evidence type="ECO:0000259" key="6">
    <source>
        <dbReference type="Pfam" id="PF18335"/>
    </source>
</evidence>
<dbReference type="Gene3D" id="2.30.30.940">
    <property type="match status" value="1"/>
</dbReference>
<dbReference type="InterPro" id="IPR006345">
    <property type="entry name" value="RecD2"/>
</dbReference>
<name>A0A239SKL0_9STRE</name>
<keyword evidence="3" id="KW-0413">Isomerase</keyword>
<feature type="domain" description="ATP-dependent RecD2 DNA helicase OB-fold" evidence="7">
    <location>
        <begin position="4"/>
        <end position="82"/>
    </location>
</feature>
<dbReference type="GO" id="GO:0009338">
    <property type="term" value="C:exodeoxyribonuclease V complex"/>
    <property type="evidence" value="ECO:0007669"/>
    <property type="project" value="TreeGrafter"/>
</dbReference>
<keyword evidence="3" id="KW-0238">DNA-binding</keyword>
<dbReference type="CDD" id="cd18809">
    <property type="entry name" value="SF1_C_RecD"/>
    <property type="match status" value="1"/>
</dbReference>
<evidence type="ECO:0000256" key="1">
    <source>
        <dbReference type="ARBA" id="ARBA00022741"/>
    </source>
</evidence>
<reference evidence="8 9" key="1">
    <citation type="submission" date="2017-06" db="EMBL/GenBank/DDBJ databases">
        <authorList>
            <consortium name="Pathogen Informatics"/>
        </authorList>
    </citation>
    <scope>NUCLEOTIDE SEQUENCE [LARGE SCALE GENOMIC DNA]</scope>
    <source>
        <strain evidence="8 9">NCTC13788</strain>
    </source>
</reference>
<comment type="function">
    <text evidence="3">DNA-dependent ATPase and ATP-dependent 5'-3' DNA helicase. Has no activity on blunt DNA or DNA with 3'-overhangs, requires at least 10 bases of 5'-ssDNA for helicase activity.</text>
</comment>
<dbReference type="Gene3D" id="1.10.10.2220">
    <property type="match status" value="1"/>
</dbReference>
<evidence type="ECO:0000313" key="8">
    <source>
        <dbReference type="EMBL" id="SNU85936.1"/>
    </source>
</evidence>
<protein>
    <recommendedName>
        <fullName evidence="3">ATP-dependent RecD2 DNA helicase</fullName>
        <ecNumber evidence="3">5.6.2.3</ecNumber>
    </recommendedName>
    <alternativeName>
        <fullName evidence="3">DNA 5'-3' helicase subunit RecD2</fullName>
    </alternativeName>
</protein>
<dbReference type="InterPro" id="IPR027785">
    <property type="entry name" value="UvrD-like_helicase_C"/>
</dbReference>
<feature type="domain" description="ATP-dependent RecD2 DNA helicase SH3" evidence="6">
    <location>
        <begin position="578"/>
        <end position="648"/>
    </location>
</feature>
<evidence type="ECO:0000259" key="5">
    <source>
        <dbReference type="Pfam" id="PF14490"/>
    </source>
</evidence>
<dbReference type="Pfam" id="PF13245">
    <property type="entry name" value="AAA_19"/>
    <property type="match status" value="1"/>
</dbReference>
<dbReference type="NCBIfam" id="TIGR01448">
    <property type="entry name" value="recD_rel"/>
    <property type="match status" value="1"/>
</dbReference>
<dbReference type="EC" id="5.6.2.3" evidence="3"/>
<dbReference type="eggNOG" id="COG0507">
    <property type="taxonomic scope" value="Bacteria"/>
</dbReference>
<dbReference type="InterPro" id="IPR027417">
    <property type="entry name" value="P-loop_NTPase"/>
</dbReference>
<gene>
    <name evidence="8" type="primary">recD</name>
    <name evidence="3" type="synonym">recD2</name>
    <name evidence="8" type="ORF">SAMEA4412692_00007</name>
</gene>
<accession>A0A239SKL0</accession>
<dbReference type="GO" id="GO:0003677">
    <property type="term" value="F:DNA binding"/>
    <property type="evidence" value="ECO:0007669"/>
    <property type="project" value="UniProtKB-UniRule"/>
</dbReference>
<dbReference type="Pfam" id="PF13538">
    <property type="entry name" value="UvrD_C_2"/>
    <property type="match status" value="1"/>
</dbReference>
<feature type="binding site" evidence="3">
    <location>
        <begin position="357"/>
        <end position="361"/>
    </location>
    <ligand>
        <name>ATP</name>
        <dbReference type="ChEBI" id="CHEBI:30616"/>
    </ligand>
</feature>
<dbReference type="Pfam" id="PF18335">
    <property type="entry name" value="SH3_13"/>
    <property type="match status" value="1"/>
</dbReference>
<dbReference type="Gene3D" id="3.40.50.300">
    <property type="entry name" value="P-loop containing nucleotide triphosphate hydrolases"/>
    <property type="match status" value="2"/>
</dbReference>
<dbReference type="GO" id="GO:0017116">
    <property type="term" value="F:single-stranded DNA helicase activity"/>
    <property type="evidence" value="ECO:0007669"/>
    <property type="project" value="TreeGrafter"/>
</dbReference>
<keyword evidence="2 3" id="KW-0067">ATP-binding</keyword>
<evidence type="ECO:0000256" key="2">
    <source>
        <dbReference type="ARBA" id="ARBA00022840"/>
    </source>
</evidence>
<feature type="domain" description="UvrD-like helicase C-terminal" evidence="4">
    <location>
        <begin position="665"/>
        <end position="713"/>
    </location>
</feature>
<dbReference type="Pfam" id="PF23139">
    <property type="entry name" value="OB_YrrC"/>
    <property type="match status" value="1"/>
</dbReference>
<dbReference type="STRING" id="1123308.GCA_000380085_01087"/>
<dbReference type="Proteomes" id="UP000215185">
    <property type="component" value="Chromosome 1"/>
</dbReference>
<proteinExistence type="inferred from homology"/>
<dbReference type="EMBL" id="LT906439">
    <property type="protein sequence ID" value="SNU85936.1"/>
    <property type="molecule type" value="Genomic_DNA"/>
</dbReference>
<dbReference type="SUPFAM" id="SSF52540">
    <property type="entry name" value="P-loop containing nucleoside triphosphate hydrolases"/>
    <property type="match status" value="2"/>
</dbReference>
<evidence type="ECO:0000259" key="4">
    <source>
        <dbReference type="Pfam" id="PF13538"/>
    </source>
</evidence>
<dbReference type="GO" id="GO:0016887">
    <property type="term" value="F:ATP hydrolysis activity"/>
    <property type="evidence" value="ECO:0007669"/>
    <property type="project" value="RHEA"/>
</dbReference>
<dbReference type="RefSeq" id="WP_018373660.1">
    <property type="nucleotide sequence ID" value="NZ_LT906439.1"/>
</dbReference>
<dbReference type="Pfam" id="PF14490">
    <property type="entry name" value="HHH_RecD2"/>
    <property type="match status" value="1"/>
</dbReference>
<dbReference type="CDD" id="cd17933">
    <property type="entry name" value="DEXSc_RecD-like"/>
    <property type="match status" value="1"/>
</dbReference>
<dbReference type="GO" id="GO:0043139">
    <property type="term" value="F:5'-3' DNA helicase activity"/>
    <property type="evidence" value="ECO:0007669"/>
    <property type="project" value="UniProtKB-UniRule"/>
</dbReference>
<evidence type="ECO:0000256" key="3">
    <source>
        <dbReference type="HAMAP-Rule" id="MF_01488"/>
    </source>
</evidence>